<protein>
    <submittedName>
        <fullName evidence="1">Uncharacterized protein</fullName>
    </submittedName>
</protein>
<accession>A0AAN6LSI8</accession>
<gene>
    <name evidence="1" type="ORF">GRF29_112g746355</name>
</gene>
<evidence type="ECO:0000313" key="2">
    <source>
        <dbReference type="Proteomes" id="UP001280581"/>
    </source>
</evidence>
<evidence type="ECO:0000313" key="1">
    <source>
        <dbReference type="EMBL" id="KAK3203277.1"/>
    </source>
</evidence>
<dbReference type="EMBL" id="WVTA01000011">
    <property type="protein sequence ID" value="KAK3203277.1"/>
    <property type="molecule type" value="Genomic_DNA"/>
</dbReference>
<dbReference type="AlphaFoldDB" id="A0AAN6LSI8"/>
<sequence length="195" mass="23099">MAHPSYINVGFSNYGRSGPPELLQTSKYRKPTWFQDGVRKRPKDGKPFYHLVWPKDKKMNMFGRLKDIIQGKGPDIHLAYSARKKDYATNRPLHGRWSGWEHLDRRMRPGPKMWAGQYELEGPFWVNNTSLGGRHPAMFYNFATRKYEPYHHKMWTDAIWQGPYEKIMPDQYRTVRGTWRQDRNWNPSAPGQTVS</sequence>
<reference evidence="1 2" key="1">
    <citation type="submission" date="2021-02" db="EMBL/GenBank/DDBJ databases">
        <title>Genome assembly of Pseudopithomyces chartarum.</title>
        <authorList>
            <person name="Jauregui R."/>
            <person name="Singh J."/>
            <person name="Voisey C."/>
        </authorList>
    </citation>
    <scope>NUCLEOTIDE SEQUENCE [LARGE SCALE GENOMIC DNA]</scope>
    <source>
        <strain evidence="1 2">AGR01</strain>
    </source>
</reference>
<proteinExistence type="predicted"/>
<organism evidence="1 2">
    <name type="scientific">Pseudopithomyces chartarum</name>
    <dbReference type="NCBI Taxonomy" id="1892770"/>
    <lineage>
        <taxon>Eukaryota</taxon>
        <taxon>Fungi</taxon>
        <taxon>Dikarya</taxon>
        <taxon>Ascomycota</taxon>
        <taxon>Pezizomycotina</taxon>
        <taxon>Dothideomycetes</taxon>
        <taxon>Pleosporomycetidae</taxon>
        <taxon>Pleosporales</taxon>
        <taxon>Massarineae</taxon>
        <taxon>Didymosphaeriaceae</taxon>
        <taxon>Pseudopithomyces</taxon>
    </lineage>
</organism>
<dbReference type="Proteomes" id="UP001280581">
    <property type="component" value="Unassembled WGS sequence"/>
</dbReference>
<comment type="caution">
    <text evidence="1">The sequence shown here is derived from an EMBL/GenBank/DDBJ whole genome shotgun (WGS) entry which is preliminary data.</text>
</comment>
<name>A0AAN6LSI8_9PLEO</name>
<keyword evidence="2" id="KW-1185">Reference proteome</keyword>